<keyword evidence="2" id="KW-1185">Reference proteome</keyword>
<name>A0A4C1ZF35_EUMVA</name>
<evidence type="ECO:0000313" key="1">
    <source>
        <dbReference type="EMBL" id="GBP86410.1"/>
    </source>
</evidence>
<gene>
    <name evidence="1" type="ORF">EVAR_62843_1</name>
</gene>
<organism evidence="1 2">
    <name type="scientific">Eumeta variegata</name>
    <name type="common">Bagworm moth</name>
    <name type="synonym">Eumeta japonica</name>
    <dbReference type="NCBI Taxonomy" id="151549"/>
    <lineage>
        <taxon>Eukaryota</taxon>
        <taxon>Metazoa</taxon>
        <taxon>Ecdysozoa</taxon>
        <taxon>Arthropoda</taxon>
        <taxon>Hexapoda</taxon>
        <taxon>Insecta</taxon>
        <taxon>Pterygota</taxon>
        <taxon>Neoptera</taxon>
        <taxon>Endopterygota</taxon>
        <taxon>Lepidoptera</taxon>
        <taxon>Glossata</taxon>
        <taxon>Ditrysia</taxon>
        <taxon>Tineoidea</taxon>
        <taxon>Psychidae</taxon>
        <taxon>Oiketicinae</taxon>
        <taxon>Eumeta</taxon>
    </lineage>
</organism>
<dbReference type="AlphaFoldDB" id="A0A4C1ZF35"/>
<sequence>MRQPDSHSNDSNFLKLTSYARSEFLPRKFHELLSKFDGVRARGTHYHIRNGIPANVKTKMTSQYLAVGGSLHASGEIQRIGRPTRYPFIPEIGLRCGFIDCECE</sequence>
<reference evidence="1 2" key="1">
    <citation type="journal article" date="2019" name="Commun. Biol.">
        <title>The bagworm genome reveals a unique fibroin gene that provides high tensile strength.</title>
        <authorList>
            <person name="Kono N."/>
            <person name="Nakamura H."/>
            <person name="Ohtoshi R."/>
            <person name="Tomita M."/>
            <person name="Numata K."/>
            <person name="Arakawa K."/>
        </authorList>
    </citation>
    <scope>NUCLEOTIDE SEQUENCE [LARGE SCALE GENOMIC DNA]</scope>
</reference>
<protein>
    <submittedName>
        <fullName evidence="1">Uncharacterized protein</fullName>
    </submittedName>
</protein>
<dbReference type="Proteomes" id="UP000299102">
    <property type="component" value="Unassembled WGS sequence"/>
</dbReference>
<evidence type="ECO:0000313" key="2">
    <source>
        <dbReference type="Proteomes" id="UP000299102"/>
    </source>
</evidence>
<proteinExistence type="predicted"/>
<accession>A0A4C1ZF35</accession>
<comment type="caution">
    <text evidence="1">The sequence shown here is derived from an EMBL/GenBank/DDBJ whole genome shotgun (WGS) entry which is preliminary data.</text>
</comment>
<dbReference type="EMBL" id="BGZK01001793">
    <property type="protein sequence ID" value="GBP86410.1"/>
    <property type="molecule type" value="Genomic_DNA"/>
</dbReference>